<dbReference type="AlphaFoldDB" id="A0A7L5JLZ8"/>
<protein>
    <submittedName>
        <fullName evidence="1">Uncharacterized protein</fullName>
    </submittedName>
</protein>
<name>A0A7L5JLZ8_9BACT</name>
<proteinExistence type="predicted"/>
<evidence type="ECO:0000313" key="1">
    <source>
        <dbReference type="EMBL" id="QKJ26157.1"/>
    </source>
</evidence>
<reference evidence="1 2" key="1">
    <citation type="submission" date="2020-05" db="EMBL/GenBank/DDBJ databases">
        <title>Complete genome sequencing of Campylobacter and Arcobacter type strains.</title>
        <authorList>
            <person name="Miller W.G."/>
            <person name="Yee E."/>
        </authorList>
    </citation>
    <scope>NUCLEOTIDE SEQUENCE [LARGE SCALE GENOMIC DNA]</scope>
    <source>
        <strain evidence="1 2">LMG 21996</strain>
    </source>
</reference>
<evidence type="ECO:0000313" key="2">
    <source>
        <dbReference type="Proteomes" id="UP000509513"/>
    </source>
</evidence>
<dbReference type="EMBL" id="CP054051">
    <property type="protein sequence ID" value="QKJ26157.1"/>
    <property type="molecule type" value="Genomic_DNA"/>
</dbReference>
<organism evidence="1 2">
    <name type="scientific">Aliarcobacter cibarius</name>
    <dbReference type="NCBI Taxonomy" id="255507"/>
    <lineage>
        <taxon>Bacteria</taxon>
        <taxon>Pseudomonadati</taxon>
        <taxon>Campylobacterota</taxon>
        <taxon>Epsilonproteobacteria</taxon>
        <taxon>Campylobacterales</taxon>
        <taxon>Arcobacteraceae</taxon>
        <taxon>Aliarcobacter</taxon>
    </lineage>
</organism>
<sequence length="56" mass="6430">MSEDYAVSIDLALLPLPLRNKYIAAIKKLNVYHLLENQVLKISEKNAKKLFDEVSK</sequence>
<gene>
    <name evidence="1" type="ORF">ACBT_0172</name>
</gene>
<accession>A0A7L5JLZ8</accession>
<dbReference type="RefSeq" id="WP_176325346.1">
    <property type="nucleotide sequence ID" value="NZ_CP054051.1"/>
</dbReference>
<dbReference type="Proteomes" id="UP000509513">
    <property type="component" value="Chromosome"/>
</dbReference>
<dbReference type="KEGG" id="acib:ACBT_0172"/>